<evidence type="ECO:0000256" key="3">
    <source>
        <dbReference type="PIRSR" id="PIRSR016184-1"/>
    </source>
</evidence>
<dbReference type="AlphaFoldDB" id="A0A2A5AE57"/>
<comment type="caution">
    <text evidence="4">The sequence shown here is derived from an EMBL/GenBank/DDBJ whole genome shotgun (WGS) entry which is preliminary data.</text>
</comment>
<dbReference type="PANTHER" id="PTHR13774">
    <property type="entry name" value="PHENAZINE BIOSYNTHESIS PROTEIN"/>
    <property type="match status" value="1"/>
</dbReference>
<dbReference type="PANTHER" id="PTHR13774:SF17">
    <property type="entry name" value="PHENAZINE BIOSYNTHESIS-LIKE DOMAIN-CONTAINING PROTEIN"/>
    <property type="match status" value="1"/>
</dbReference>
<dbReference type="PIRSF" id="PIRSF016184">
    <property type="entry name" value="PhzC_PhzF"/>
    <property type="match status" value="1"/>
</dbReference>
<evidence type="ECO:0000256" key="1">
    <source>
        <dbReference type="ARBA" id="ARBA00008270"/>
    </source>
</evidence>
<comment type="similarity">
    <text evidence="1">Belongs to the PhzF family.</text>
</comment>
<dbReference type="GO" id="GO:0005737">
    <property type="term" value="C:cytoplasm"/>
    <property type="evidence" value="ECO:0007669"/>
    <property type="project" value="TreeGrafter"/>
</dbReference>
<dbReference type="NCBIfam" id="TIGR00654">
    <property type="entry name" value="PhzF_family"/>
    <property type="match status" value="1"/>
</dbReference>
<gene>
    <name evidence="4" type="ORF">COA96_17730</name>
</gene>
<evidence type="ECO:0000313" key="5">
    <source>
        <dbReference type="Proteomes" id="UP000218327"/>
    </source>
</evidence>
<dbReference type="GO" id="GO:0016853">
    <property type="term" value="F:isomerase activity"/>
    <property type="evidence" value="ECO:0007669"/>
    <property type="project" value="UniProtKB-KW"/>
</dbReference>
<dbReference type="Proteomes" id="UP000218327">
    <property type="component" value="Unassembled WGS sequence"/>
</dbReference>
<protein>
    <submittedName>
        <fullName evidence="4">Isomerase</fullName>
    </submittedName>
</protein>
<proteinExistence type="inferred from homology"/>
<name>A0A2A5AE57_9GAMM</name>
<accession>A0A2A5AE57</accession>
<dbReference type="InterPro" id="IPR003719">
    <property type="entry name" value="Phenazine_PhzF-like"/>
</dbReference>
<dbReference type="EMBL" id="NVVJ01000106">
    <property type="protein sequence ID" value="PCJ17555.1"/>
    <property type="molecule type" value="Genomic_DNA"/>
</dbReference>
<evidence type="ECO:0000313" key="4">
    <source>
        <dbReference type="EMBL" id="PCJ17555.1"/>
    </source>
</evidence>
<reference evidence="5" key="1">
    <citation type="submission" date="2017-08" db="EMBL/GenBank/DDBJ databases">
        <title>A dynamic microbial community with high functional redundancy inhabits the cold, oxic subseafloor aquifer.</title>
        <authorList>
            <person name="Tully B.J."/>
            <person name="Wheat C.G."/>
            <person name="Glazer B.T."/>
            <person name="Huber J.A."/>
        </authorList>
    </citation>
    <scope>NUCLEOTIDE SEQUENCE [LARGE SCALE GENOMIC DNA]</scope>
</reference>
<feature type="active site" evidence="3">
    <location>
        <position position="46"/>
    </location>
</feature>
<dbReference type="SUPFAM" id="SSF54506">
    <property type="entry name" value="Diaminopimelate epimerase-like"/>
    <property type="match status" value="1"/>
</dbReference>
<dbReference type="Gene3D" id="3.10.310.10">
    <property type="entry name" value="Diaminopimelate Epimerase, Chain A, domain 1"/>
    <property type="match status" value="2"/>
</dbReference>
<organism evidence="4 5">
    <name type="scientific">SAR86 cluster bacterium</name>
    <dbReference type="NCBI Taxonomy" id="2030880"/>
    <lineage>
        <taxon>Bacteria</taxon>
        <taxon>Pseudomonadati</taxon>
        <taxon>Pseudomonadota</taxon>
        <taxon>Gammaproteobacteria</taxon>
        <taxon>SAR86 cluster</taxon>
    </lineage>
</organism>
<evidence type="ECO:0000256" key="2">
    <source>
        <dbReference type="ARBA" id="ARBA00023235"/>
    </source>
</evidence>
<dbReference type="Pfam" id="PF02567">
    <property type="entry name" value="PhzC-PhzF"/>
    <property type="match status" value="1"/>
</dbReference>
<keyword evidence="2 4" id="KW-0413">Isomerase</keyword>
<sequence length="259" mass="28718">MKLDIYQIDAFANKVFEGNPAAICPLQEWLPDDVMQALAAENNLSETAFFVPNGDSYDLRWFTPGTEVDLCGHATLASAYTLFEILDYVGEEIRFNTKSGVLTVARSGEYLRMNFPAQPPVPCETPSQIVEAFSQEPSECLKFADVIAVFDSEEAVREADPDMVLLEQIDCRGIIITAQAKDYDFIARWFGPRTGISEDPVTGSAFTQLVPYWAERLNKTSFSAKQVSQRGGEVQCELDGDRVIIAGKAVKYMQGTVDI</sequence>